<accession>A0A2H9VMC6</accession>
<dbReference type="InterPro" id="IPR028098">
    <property type="entry name" value="Glyco_trans_4-like_N"/>
</dbReference>
<organism evidence="3 4">
    <name type="scientific">Mucilaginibacter auburnensis</name>
    <dbReference type="NCBI Taxonomy" id="1457233"/>
    <lineage>
        <taxon>Bacteria</taxon>
        <taxon>Pseudomonadati</taxon>
        <taxon>Bacteroidota</taxon>
        <taxon>Sphingobacteriia</taxon>
        <taxon>Sphingobacteriales</taxon>
        <taxon>Sphingobacteriaceae</taxon>
        <taxon>Mucilaginibacter</taxon>
    </lineage>
</organism>
<dbReference type="Gene3D" id="3.40.50.2000">
    <property type="entry name" value="Glycogen Phosphorylase B"/>
    <property type="match status" value="2"/>
</dbReference>
<reference evidence="3 4" key="1">
    <citation type="submission" date="2017-11" db="EMBL/GenBank/DDBJ databases">
        <title>Genomic Encyclopedia of Archaeal and Bacterial Type Strains, Phase II (KMG-II): From Individual Species to Whole Genera.</title>
        <authorList>
            <person name="Goeker M."/>
        </authorList>
    </citation>
    <scope>NUCLEOTIDE SEQUENCE [LARGE SCALE GENOMIC DNA]</scope>
    <source>
        <strain evidence="3 4">DSM 28175</strain>
    </source>
</reference>
<dbReference type="AlphaFoldDB" id="A0A2H9VMC6"/>
<evidence type="ECO:0000259" key="1">
    <source>
        <dbReference type="Pfam" id="PF00534"/>
    </source>
</evidence>
<dbReference type="PANTHER" id="PTHR12526">
    <property type="entry name" value="GLYCOSYLTRANSFERASE"/>
    <property type="match status" value="1"/>
</dbReference>
<dbReference type="SUPFAM" id="SSF53756">
    <property type="entry name" value="UDP-Glycosyltransferase/glycogen phosphorylase"/>
    <property type="match status" value="1"/>
</dbReference>
<keyword evidence="3" id="KW-0808">Transferase</keyword>
<evidence type="ECO:0000313" key="3">
    <source>
        <dbReference type="EMBL" id="PJJ79464.1"/>
    </source>
</evidence>
<dbReference type="GO" id="GO:0016757">
    <property type="term" value="F:glycosyltransferase activity"/>
    <property type="evidence" value="ECO:0007669"/>
    <property type="project" value="InterPro"/>
</dbReference>
<comment type="caution">
    <text evidence="3">The sequence shown here is derived from an EMBL/GenBank/DDBJ whole genome shotgun (WGS) entry which is preliminary data.</text>
</comment>
<proteinExistence type="predicted"/>
<dbReference type="Pfam" id="PF13579">
    <property type="entry name" value="Glyco_trans_4_4"/>
    <property type="match status" value="1"/>
</dbReference>
<gene>
    <name evidence="3" type="ORF">CLV57_2598</name>
</gene>
<feature type="domain" description="Glycosyl transferase family 1" evidence="1">
    <location>
        <begin position="201"/>
        <end position="353"/>
    </location>
</feature>
<evidence type="ECO:0000259" key="2">
    <source>
        <dbReference type="Pfam" id="PF13579"/>
    </source>
</evidence>
<keyword evidence="4" id="KW-1185">Reference proteome</keyword>
<feature type="domain" description="Glycosyltransferase subfamily 4-like N-terminal" evidence="2">
    <location>
        <begin position="17"/>
        <end position="168"/>
    </location>
</feature>
<dbReference type="OrthoDB" id="9790710at2"/>
<dbReference type="EMBL" id="PGFJ01000002">
    <property type="protein sequence ID" value="PJJ79464.1"/>
    <property type="molecule type" value="Genomic_DNA"/>
</dbReference>
<protein>
    <submittedName>
        <fullName evidence="3">Glycosyltransferase involved in cell wall biosynthesis</fullName>
    </submittedName>
</protein>
<name>A0A2H9VMC6_9SPHI</name>
<dbReference type="Proteomes" id="UP000242687">
    <property type="component" value="Unassembled WGS sequence"/>
</dbReference>
<sequence>MKILQINASYKPAYIYGGPTMSVSALSEQLVKAGHTVSVFTTTANGKHELDIEPDATVLVNGVEVTYFERRTKDHSHFSPKLLSALAKRVNTFDVVHIHAWWNLVSVLSCVVALSKGAKVVVSPRGTLSSYSFQHKSSFVKKAFHALIGKKLLNKCAVHLTANSEQEELYRLIHPKQFYNIANFIDLPEAQYASDTSIHSPVKLLFLSRIDEKKGLDLLFDALALLTIDWNLSIAGDGNPKYIEHLQSLAQARQIHQHITWLGFRQNDKFDIYQEHDLFVLPSHNENFGNVVIESLSMGTPVIISKHVGLAAFVAEQDAGWVFDLDHLALKDAIETAVNQKEKMERIRKHGRKLIDQHFSKQVLINSYIKMYKQVTGHD</sequence>
<dbReference type="NCBIfam" id="NF046085">
    <property type="entry name" value="XrtY_assoc_Gly1"/>
    <property type="match status" value="1"/>
</dbReference>
<dbReference type="Pfam" id="PF00534">
    <property type="entry name" value="Glycos_transf_1"/>
    <property type="match status" value="1"/>
</dbReference>
<dbReference type="InterPro" id="IPR001296">
    <property type="entry name" value="Glyco_trans_1"/>
</dbReference>
<dbReference type="RefSeq" id="WP_100341800.1">
    <property type="nucleotide sequence ID" value="NZ_PGFJ01000002.1"/>
</dbReference>
<evidence type="ECO:0000313" key="4">
    <source>
        <dbReference type="Proteomes" id="UP000242687"/>
    </source>
</evidence>